<dbReference type="EMBL" id="RAWM01000063">
    <property type="protein sequence ID" value="RKH66192.1"/>
    <property type="molecule type" value="Genomic_DNA"/>
</dbReference>
<proteinExistence type="predicted"/>
<dbReference type="InterPro" id="IPR023614">
    <property type="entry name" value="Porin_dom_sf"/>
</dbReference>
<dbReference type="AlphaFoldDB" id="A0A3A8QMW5"/>
<evidence type="ECO:0000313" key="2">
    <source>
        <dbReference type="EMBL" id="RKH66192.1"/>
    </source>
</evidence>
<dbReference type="SUPFAM" id="SSF56935">
    <property type="entry name" value="Porins"/>
    <property type="match status" value="1"/>
</dbReference>
<organism evidence="2 3">
    <name type="scientific">Corallococcus interemptor</name>
    <dbReference type="NCBI Taxonomy" id="2316720"/>
    <lineage>
        <taxon>Bacteria</taxon>
        <taxon>Pseudomonadati</taxon>
        <taxon>Myxococcota</taxon>
        <taxon>Myxococcia</taxon>
        <taxon>Myxococcales</taxon>
        <taxon>Cystobacterineae</taxon>
        <taxon>Myxococcaceae</taxon>
        <taxon>Corallococcus</taxon>
    </lineage>
</organism>
<protein>
    <recommendedName>
        <fullName evidence="4">Porin</fullName>
    </recommendedName>
</protein>
<evidence type="ECO:0000313" key="3">
    <source>
        <dbReference type="Proteomes" id="UP000282656"/>
    </source>
</evidence>
<dbReference type="Gene3D" id="2.40.160.10">
    <property type="entry name" value="Porin"/>
    <property type="match status" value="1"/>
</dbReference>
<dbReference type="Proteomes" id="UP000282656">
    <property type="component" value="Unassembled WGS sequence"/>
</dbReference>
<dbReference type="OrthoDB" id="5487893at2"/>
<comment type="caution">
    <text evidence="2">The sequence shown here is derived from an EMBL/GenBank/DDBJ whole genome shotgun (WGS) entry which is preliminary data.</text>
</comment>
<gene>
    <name evidence="2" type="ORF">D7X96_22095</name>
</gene>
<keyword evidence="1" id="KW-0732">Signal</keyword>
<sequence length="369" mass="40606">MFHLRRLLLCLGVLLVSGTASGMSLADGKFFIHGYSHLSTGKTWENVYLAGNEDVGLQDLGTTLLVRALPAERLVINTQFSFEKAPGQSLEPEVDYAFAEYSFSDAFRLRAGRNQLPLALYSEIYDVGTLRPFNALPQGTYGPTTIGVENYDGLGLTGRINLPGEWMVEYDAYGGFLDLKQPLVQDCDEAEGGVCIIESQLLGGRLALWAPLEGLRFTASGFVSRDPAKAEGSHDVLGVVGAGAEYLGESLWLRAEFFNLFSEQSKARTGYVEAAYFLTPHWQLAGRVEGSRTWASATAVPPELLTYLRHREAAVGVNYWFNPHLVFKVSFHNVIGNRFAMPEATDDLAALLHPEPHTRLLSLGTQFSF</sequence>
<evidence type="ECO:0000256" key="1">
    <source>
        <dbReference type="SAM" id="SignalP"/>
    </source>
</evidence>
<accession>A0A3A8QMW5</accession>
<dbReference type="RefSeq" id="WP_121770642.1">
    <property type="nucleotide sequence ID" value="NZ_RAWM01000063.1"/>
</dbReference>
<name>A0A3A8QMW5_9BACT</name>
<evidence type="ECO:0008006" key="4">
    <source>
        <dbReference type="Google" id="ProtNLM"/>
    </source>
</evidence>
<feature type="chain" id="PRO_5017358506" description="Porin" evidence="1">
    <location>
        <begin position="23"/>
        <end position="369"/>
    </location>
</feature>
<feature type="signal peptide" evidence="1">
    <location>
        <begin position="1"/>
        <end position="22"/>
    </location>
</feature>
<keyword evidence="3" id="KW-1185">Reference proteome</keyword>
<reference evidence="3" key="1">
    <citation type="submission" date="2018-09" db="EMBL/GenBank/DDBJ databases">
        <authorList>
            <person name="Livingstone P.G."/>
            <person name="Whitworth D.E."/>
        </authorList>
    </citation>
    <scope>NUCLEOTIDE SEQUENCE [LARGE SCALE GENOMIC DNA]</scope>
    <source>
        <strain evidence="3">AB047A</strain>
    </source>
</reference>